<dbReference type="AlphaFoldDB" id="X1BT01"/>
<feature type="non-terminal residue" evidence="1">
    <location>
        <position position="1"/>
    </location>
</feature>
<protein>
    <submittedName>
        <fullName evidence="1">Uncharacterized protein</fullName>
    </submittedName>
</protein>
<dbReference type="EMBL" id="BART01017153">
    <property type="protein sequence ID" value="GAG75276.1"/>
    <property type="molecule type" value="Genomic_DNA"/>
</dbReference>
<reference evidence="1" key="1">
    <citation type="journal article" date="2014" name="Front. Microbiol.">
        <title>High frequency of phylogenetically diverse reductive dehalogenase-homologous genes in deep subseafloor sedimentary metagenomes.</title>
        <authorList>
            <person name="Kawai M."/>
            <person name="Futagami T."/>
            <person name="Toyoda A."/>
            <person name="Takaki Y."/>
            <person name="Nishi S."/>
            <person name="Hori S."/>
            <person name="Arai W."/>
            <person name="Tsubouchi T."/>
            <person name="Morono Y."/>
            <person name="Uchiyama I."/>
            <person name="Ito T."/>
            <person name="Fujiyama A."/>
            <person name="Inagaki F."/>
            <person name="Takami H."/>
        </authorList>
    </citation>
    <scope>NUCLEOTIDE SEQUENCE</scope>
    <source>
        <strain evidence="1">Expedition CK06-06</strain>
    </source>
</reference>
<organism evidence="1">
    <name type="scientific">marine sediment metagenome</name>
    <dbReference type="NCBI Taxonomy" id="412755"/>
    <lineage>
        <taxon>unclassified sequences</taxon>
        <taxon>metagenomes</taxon>
        <taxon>ecological metagenomes</taxon>
    </lineage>
</organism>
<name>X1BT01_9ZZZZ</name>
<accession>X1BT01</accession>
<sequence length="104" mass="11606">SFPMWKYGGQRTELMISGSNLASFFNRQDSQEAGEANTPARLRRMAKDARQMQPNLEAFGTAVTADGAIPSWIRFELFKGVESGAIRDQWPPLKHADNGNTLTF</sequence>
<evidence type="ECO:0000313" key="1">
    <source>
        <dbReference type="EMBL" id="GAG75276.1"/>
    </source>
</evidence>
<gene>
    <name evidence="1" type="ORF">S01H4_32735</name>
</gene>
<proteinExistence type="predicted"/>
<comment type="caution">
    <text evidence="1">The sequence shown here is derived from an EMBL/GenBank/DDBJ whole genome shotgun (WGS) entry which is preliminary data.</text>
</comment>